<dbReference type="OrthoDB" id="10068428at2759"/>
<dbReference type="Proteomes" id="UP000593567">
    <property type="component" value="Unassembled WGS sequence"/>
</dbReference>
<evidence type="ECO:0000256" key="3">
    <source>
        <dbReference type="ARBA" id="ARBA00022843"/>
    </source>
</evidence>
<feature type="compositionally biased region" description="Basic and acidic residues" evidence="9">
    <location>
        <begin position="534"/>
        <end position="553"/>
    </location>
</feature>
<evidence type="ECO:0000256" key="5">
    <source>
        <dbReference type="ARBA" id="ARBA00023015"/>
    </source>
</evidence>
<dbReference type="GO" id="GO:0006357">
    <property type="term" value="P:regulation of transcription by RNA polymerase II"/>
    <property type="evidence" value="ECO:0007669"/>
    <property type="project" value="TreeGrafter"/>
</dbReference>
<feature type="region of interest" description="Disordered" evidence="9">
    <location>
        <begin position="299"/>
        <end position="327"/>
    </location>
</feature>
<dbReference type="Pfam" id="PF08169">
    <property type="entry name" value="RBB1NT"/>
    <property type="match status" value="1"/>
</dbReference>
<feature type="compositionally biased region" description="Polar residues" evidence="9">
    <location>
        <begin position="475"/>
        <end position="493"/>
    </location>
</feature>
<feature type="compositionally biased region" description="Polar residues" evidence="9">
    <location>
        <begin position="755"/>
        <end position="791"/>
    </location>
</feature>
<dbReference type="GO" id="GO:0005634">
    <property type="term" value="C:nucleus"/>
    <property type="evidence" value="ECO:0007669"/>
    <property type="project" value="TreeGrafter"/>
</dbReference>
<feature type="region of interest" description="Disordered" evidence="9">
    <location>
        <begin position="967"/>
        <end position="1087"/>
    </location>
</feature>
<accession>A0A7J7KF27</accession>
<evidence type="ECO:0000313" key="11">
    <source>
        <dbReference type="EMBL" id="KAF6036835.1"/>
    </source>
</evidence>
<feature type="region of interest" description="Disordered" evidence="9">
    <location>
        <begin position="126"/>
        <end position="170"/>
    </location>
</feature>
<dbReference type="PANTHER" id="PTHR13964:SF27">
    <property type="entry name" value="HAT-TRICK, ISOFORM D"/>
    <property type="match status" value="1"/>
</dbReference>
<dbReference type="SMART" id="SM00501">
    <property type="entry name" value="BRIGHT"/>
    <property type="match status" value="1"/>
</dbReference>
<dbReference type="InterPro" id="IPR036431">
    <property type="entry name" value="ARID_dom_sf"/>
</dbReference>
<feature type="compositionally biased region" description="Acidic residues" evidence="9">
    <location>
        <begin position="309"/>
        <end position="324"/>
    </location>
</feature>
<keyword evidence="12" id="KW-1185">Reference proteome</keyword>
<feature type="compositionally biased region" description="Basic residues" evidence="9">
    <location>
        <begin position="1154"/>
        <end position="1164"/>
    </location>
</feature>
<dbReference type="Gene3D" id="1.10.150.60">
    <property type="entry name" value="ARID DNA-binding domain"/>
    <property type="match status" value="1"/>
</dbReference>
<keyword evidence="2" id="KW-0597">Phosphoprotein</keyword>
<evidence type="ECO:0000256" key="2">
    <source>
        <dbReference type="ARBA" id="ARBA00022553"/>
    </source>
</evidence>
<feature type="compositionally biased region" description="Basic and acidic residues" evidence="9">
    <location>
        <begin position="509"/>
        <end position="525"/>
    </location>
</feature>
<dbReference type="CDD" id="cd20390">
    <property type="entry name" value="Tudor_ARID4_rpt2"/>
    <property type="match status" value="1"/>
</dbReference>
<feature type="domain" description="ARID" evidence="10">
    <location>
        <begin position="325"/>
        <end position="415"/>
    </location>
</feature>
<evidence type="ECO:0000256" key="1">
    <source>
        <dbReference type="ARBA" id="ARBA00022499"/>
    </source>
</evidence>
<dbReference type="InterPro" id="IPR016197">
    <property type="entry name" value="Chromo-like_dom_sf"/>
</dbReference>
<dbReference type="GO" id="GO:0006325">
    <property type="term" value="P:chromatin organization"/>
    <property type="evidence" value="ECO:0007669"/>
    <property type="project" value="UniProtKB-KW"/>
</dbReference>
<keyword evidence="8" id="KW-0539">Nucleus</keyword>
<feature type="compositionally biased region" description="Low complexity" evidence="9">
    <location>
        <begin position="802"/>
        <end position="813"/>
    </location>
</feature>
<proteinExistence type="predicted"/>
<feature type="compositionally biased region" description="Basic and acidic residues" evidence="9">
    <location>
        <begin position="564"/>
        <end position="574"/>
    </location>
</feature>
<dbReference type="EMBL" id="VXIV02000663">
    <property type="protein sequence ID" value="KAF6036835.1"/>
    <property type="molecule type" value="Genomic_DNA"/>
</dbReference>
<dbReference type="GO" id="GO:0000976">
    <property type="term" value="F:transcription cis-regulatory region binding"/>
    <property type="evidence" value="ECO:0007669"/>
    <property type="project" value="TreeGrafter"/>
</dbReference>
<dbReference type="InterPro" id="IPR012603">
    <property type="entry name" value="ARID4A/B_PWWP"/>
</dbReference>
<name>A0A7J7KF27_BUGNE</name>
<evidence type="ECO:0000259" key="10">
    <source>
        <dbReference type="PROSITE" id="PS51011"/>
    </source>
</evidence>
<evidence type="ECO:0000256" key="6">
    <source>
        <dbReference type="ARBA" id="ARBA00023125"/>
    </source>
</evidence>
<feature type="compositionally biased region" description="Polar residues" evidence="9">
    <location>
        <begin position="727"/>
        <end position="743"/>
    </location>
</feature>
<feature type="compositionally biased region" description="Basic and acidic residues" evidence="9">
    <location>
        <begin position="443"/>
        <end position="452"/>
    </location>
</feature>
<dbReference type="InterPro" id="IPR051232">
    <property type="entry name" value="ARID/SWI1_ChromRemod"/>
</dbReference>
<comment type="caution">
    <text evidence="11">The sequence shown here is derived from an EMBL/GenBank/DDBJ whole genome shotgun (WGS) entry which is preliminary data.</text>
</comment>
<dbReference type="InterPro" id="IPR002999">
    <property type="entry name" value="Tudor"/>
</dbReference>
<dbReference type="InterPro" id="IPR053820">
    <property type="entry name" value="MSL3_chromo-like"/>
</dbReference>
<dbReference type="InterPro" id="IPR001606">
    <property type="entry name" value="ARID_dom"/>
</dbReference>
<feature type="region of interest" description="Disordered" evidence="9">
    <location>
        <begin position="425"/>
        <end position="649"/>
    </location>
</feature>
<organism evidence="11 12">
    <name type="scientific">Bugula neritina</name>
    <name type="common">Brown bryozoan</name>
    <name type="synonym">Sertularia neritina</name>
    <dbReference type="NCBI Taxonomy" id="10212"/>
    <lineage>
        <taxon>Eukaryota</taxon>
        <taxon>Metazoa</taxon>
        <taxon>Spiralia</taxon>
        <taxon>Lophotrochozoa</taxon>
        <taxon>Bryozoa</taxon>
        <taxon>Gymnolaemata</taxon>
        <taxon>Cheilostomatida</taxon>
        <taxon>Flustrina</taxon>
        <taxon>Buguloidea</taxon>
        <taxon>Bugulidae</taxon>
        <taxon>Bugula</taxon>
    </lineage>
</organism>
<keyword evidence="7" id="KW-0804">Transcription</keyword>
<feature type="region of interest" description="Disordered" evidence="9">
    <location>
        <begin position="1128"/>
        <end position="1168"/>
    </location>
</feature>
<keyword evidence="3" id="KW-0832">Ubl conjugation</keyword>
<evidence type="ECO:0000256" key="7">
    <source>
        <dbReference type="ARBA" id="ARBA00023163"/>
    </source>
</evidence>
<reference evidence="11" key="1">
    <citation type="submission" date="2020-06" db="EMBL/GenBank/DDBJ databases">
        <title>Draft genome of Bugula neritina, a colonial animal packing powerful symbionts and potential medicines.</title>
        <authorList>
            <person name="Rayko M."/>
        </authorList>
    </citation>
    <scope>NUCLEOTIDE SEQUENCE [LARGE SCALE GENOMIC DNA]</scope>
    <source>
        <strain evidence="11">Kwan_BN1</strain>
    </source>
</reference>
<keyword evidence="6" id="KW-0238">DNA-binding</keyword>
<evidence type="ECO:0000256" key="9">
    <source>
        <dbReference type="SAM" id="MobiDB-lite"/>
    </source>
</evidence>
<evidence type="ECO:0000256" key="4">
    <source>
        <dbReference type="ARBA" id="ARBA00022853"/>
    </source>
</evidence>
<sequence>MSQSGGPPYLTPGTEVSAKYKGAFCEAKIKRCQKSVKCKVAPRDGGPQISVTDDAVQGDLKIGGPVKVRQPDSGQIIDGNISRIIDSSIYTVVFDDGDVATLKRTQICLKGDKHYMEGDTLDKLPLTNPEHFSTPVNLMKKERRRRPGYSSNQSSVLSDDSDVDDEATSISRRISPRAASKSALDVIGKVVSVEIGDKKKWAPALVVKPSSADSDAKGKGSFTVKSFRDNKITSVTERQVREFSRDLVKTYSDDRLTKAAVDKALKYINTKELPASWKKDDLLGISELSKQASLSQSKTAASSVSAAGDSDEESDSSSDEDEEKEEKSDMFIAQLYKFMDDRSTPINKPAQLYNRDINLSRLYQKVRKCGGFNKVSASGKWKYVANKLGFSGISAGTEMKLLYRRYLVAFEEFYRKMGDTHMFEVSRSSQRTTAAGGRSVLPPRDRESHHSGAVDAKSVSGKSTRETSKLAAASTPKTTQAVSKTTQAVSKTTPAVGKSVEGKPSPLDQEVKVKQERPAFEETPRRTPVRQVSSKKEDRLRAAESPKRPESSAKGKAPPTKSSIKMEKATKLDLSEDQSDTSQAAAATLVGLVSALTPPAPPTPSSKGSQAKGKEDSTDTKADNDSVVSEDTEDSSTVSVDVDYPPGTKLRVRYGRGRNIKLYDAKVVEVRLGEDKQVLYSVHYSGWNVRYDEVISSERIVGTVGKCEKRRMDLSKESFNSRKKSKSQNPLAHSSSSTGSRTPEPTPAGKLSAAGQKSTLCKSNKTSTSSNAMPSAIQPSNRTTRSSATDVTLSRPTRSRSTDSTLSSGLTSSRKVRQRRVLQNDDSKTDTTADADNGDSTEAESACGDTDVDKSEKEADSVAEVKVEVSETAVEVVDEKIKETIPSSEQAVVAEKTTRRTQRKATNKILPAITDESQSQSADSVSSTGSKKVVKKTEAQATSSRPSSPMNTEIRARMCDVIDKVAEGESNSQEADVISEETIDSELAAPPAKRSKVDVEDSTVPVGGDDEPYVKIEPLKHKKAFTSVDPEPEAKNDDAETEETEAMCLPPLIGGAGKGSVTETESSKTSRASSGVDDSELSYNSSDNEGVLAAPLVSEAAIKCEPEASGPPNVDLYKMSNSVTSNLSLLSEQASHIEPTGTQRKPRGAATRRQQAKRSPRPKHAAYDQTSVSTNHGISHITQQSEDCVSPAKLLRTAAPPPPPRKSKYNFKIEEELGQIVDQDERIAYLSNKLSEIRNLYTDVKSNLVSIERKRKRMRQRGREQAHHHY</sequence>
<feature type="compositionally biased region" description="Polar residues" evidence="9">
    <location>
        <begin position="1061"/>
        <end position="1073"/>
    </location>
</feature>
<dbReference type="SUPFAM" id="SSF46774">
    <property type="entry name" value="ARID-like"/>
    <property type="match status" value="1"/>
</dbReference>
<gene>
    <name evidence="11" type="ORF">EB796_004862</name>
</gene>
<feature type="compositionally biased region" description="Basic and acidic residues" evidence="9">
    <location>
        <begin position="851"/>
        <end position="867"/>
    </location>
</feature>
<dbReference type="SUPFAM" id="SSF54160">
    <property type="entry name" value="Chromo domain-like"/>
    <property type="match status" value="1"/>
</dbReference>
<dbReference type="Pfam" id="PF22732">
    <property type="entry name" value="MSL3_chromo-like"/>
    <property type="match status" value="1"/>
</dbReference>
<evidence type="ECO:0000256" key="8">
    <source>
        <dbReference type="ARBA" id="ARBA00023242"/>
    </source>
</evidence>
<dbReference type="Pfam" id="PF01388">
    <property type="entry name" value="ARID"/>
    <property type="match status" value="1"/>
</dbReference>
<keyword evidence="5" id="KW-0805">Transcription regulation</keyword>
<dbReference type="PROSITE" id="PS51011">
    <property type="entry name" value="ARID"/>
    <property type="match status" value="1"/>
</dbReference>
<feature type="compositionally biased region" description="Polar residues" evidence="9">
    <location>
        <begin position="939"/>
        <end position="951"/>
    </location>
</feature>
<feature type="region of interest" description="Disordered" evidence="9">
    <location>
        <begin position="714"/>
        <end position="867"/>
    </location>
</feature>
<feature type="compositionally biased region" description="Low complexity" evidence="9">
    <location>
        <begin position="917"/>
        <end position="931"/>
    </location>
</feature>
<dbReference type="CDD" id="cd16100">
    <property type="entry name" value="ARID"/>
    <property type="match status" value="1"/>
</dbReference>
<dbReference type="SMART" id="SM00333">
    <property type="entry name" value="TUDOR"/>
    <property type="match status" value="1"/>
</dbReference>
<dbReference type="CDD" id="cd20389">
    <property type="entry name" value="Tudor_ARID4_rpt1"/>
    <property type="match status" value="1"/>
</dbReference>
<keyword evidence="1" id="KW-1017">Isopeptide bond</keyword>
<feature type="region of interest" description="Disordered" evidence="9">
    <location>
        <begin position="885"/>
        <end position="954"/>
    </location>
</feature>
<feature type="compositionally biased region" description="Basic and acidic residues" evidence="9">
    <location>
        <begin position="822"/>
        <end position="831"/>
    </location>
</feature>
<dbReference type="PANTHER" id="PTHR13964">
    <property type="entry name" value="RBP-RELATED"/>
    <property type="match status" value="1"/>
</dbReference>
<keyword evidence="4" id="KW-0156">Chromatin regulator</keyword>
<evidence type="ECO:0000313" key="12">
    <source>
        <dbReference type="Proteomes" id="UP000593567"/>
    </source>
</evidence>
<dbReference type="SMART" id="SM01014">
    <property type="entry name" value="ARID"/>
    <property type="match status" value="1"/>
</dbReference>
<feature type="compositionally biased region" description="Basic and acidic residues" evidence="9">
    <location>
        <begin position="612"/>
        <end position="624"/>
    </location>
</feature>
<dbReference type="AlphaFoldDB" id="A0A7J7KF27"/>
<dbReference type="SUPFAM" id="SSF63748">
    <property type="entry name" value="Tudor/PWWP/MBT"/>
    <property type="match status" value="1"/>
</dbReference>
<dbReference type="Gene3D" id="2.30.30.140">
    <property type="match status" value="3"/>
</dbReference>
<protein>
    <recommendedName>
        <fullName evidence="10">ARID domain-containing protein</fullName>
    </recommendedName>
</protein>